<feature type="domain" description="Nucleolar protein 11 N-terminal" evidence="1">
    <location>
        <begin position="22"/>
        <end position="141"/>
    </location>
</feature>
<dbReference type="Pfam" id="PF08168">
    <property type="entry name" value="NOL11_N"/>
    <property type="match status" value="1"/>
</dbReference>
<dbReference type="GO" id="GO:0030490">
    <property type="term" value="P:maturation of SSU-rRNA"/>
    <property type="evidence" value="ECO:0007669"/>
    <property type="project" value="InterPro"/>
</dbReference>
<proteinExistence type="predicted"/>
<evidence type="ECO:0000259" key="1">
    <source>
        <dbReference type="Pfam" id="PF08168"/>
    </source>
</evidence>
<dbReference type="InterPro" id="IPR012584">
    <property type="entry name" value="NOL11_N"/>
</dbReference>
<name>A0A7J7JZY1_BUGNE</name>
<dbReference type="PANTHER" id="PTHR15633">
    <property type="entry name" value="NUCLEOLAR PROTEIN 11"/>
    <property type="match status" value="1"/>
</dbReference>
<dbReference type="PANTHER" id="PTHR15633:SF2">
    <property type="entry name" value="NUCLEOLAR PROTEIN 11"/>
    <property type="match status" value="1"/>
</dbReference>
<dbReference type="OrthoDB" id="6502630at2759"/>
<accession>A0A7J7JZY1</accession>
<gene>
    <name evidence="2" type="ORF">EB796_010817</name>
</gene>
<dbReference type="AlphaFoldDB" id="A0A7J7JZY1"/>
<evidence type="ECO:0000313" key="3">
    <source>
        <dbReference type="Proteomes" id="UP000593567"/>
    </source>
</evidence>
<dbReference type="EMBL" id="VXIV02001660">
    <property type="protein sequence ID" value="KAF6030888.1"/>
    <property type="molecule type" value="Genomic_DNA"/>
</dbReference>
<keyword evidence="3" id="KW-1185">Reference proteome</keyword>
<dbReference type="Proteomes" id="UP000593567">
    <property type="component" value="Unassembled WGS sequence"/>
</dbReference>
<comment type="caution">
    <text evidence="2">The sequence shown here is derived from an EMBL/GenBank/DDBJ whole genome shotgun (WGS) entry which is preliminary data.</text>
</comment>
<organism evidence="2 3">
    <name type="scientific">Bugula neritina</name>
    <name type="common">Brown bryozoan</name>
    <name type="synonym">Sertularia neritina</name>
    <dbReference type="NCBI Taxonomy" id="10212"/>
    <lineage>
        <taxon>Eukaryota</taxon>
        <taxon>Metazoa</taxon>
        <taxon>Spiralia</taxon>
        <taxon>Lophotrochozoa</taxon>
        <taxon>Bryozoa</taxon>
        <taxon>Gymnolaemata</taxon>
        <taxon>Cheilostomatida</taxon>
        <taxon>Flustrina</taxon>
        <taxon>Buguloidea</taxon>
        <taxon>Bugulidae</taxon>
        <taxon>Bugula</taxon>
    </lineage>
</organism>
<reference evidence="2" key="1">
    <citation type="submission" date="2020-06" db="EMBL/GenBank/DDBJ databases">
        <title>Draft genome of Bugula neritina, a colonial animal packing powerful symbionts and potential medicines.</title>
        <authorList>
            <person name="Rayko M."/>
        </authorList>
    </citation>
    <scope>NUCLEOTIDE SEQUENCE [LARGE SCALE GENOMIC DNA]</scope>
    <source>
        <strain evidence="2">Kwan_BN1</strain>
    </source>
</reference>
<sequence>MATTSETTATTINDTWAIASFSKANEFLGFSSFDTSNVILTNRQSMSIYKVSDQQTVSSFTLKSESSFCLPVVYDHEEEHYVGLVENLGKKRLCVWTNELSNYKDWKKKLLSTEVTELVEVEKTEPLVVTSNNCVCWLSHVEDTSRWSSRTEIVYIVTVDGRHLVYKLQFNDKQVFGKSTQVFLNYTDVTSVCKVVPHAESNYIATSGKGEILYSTGTSEEVISSLNSQFSTQCVSLHLLDSDQLLIATSHSSTNTG</sequence>
<dbReference type="GO" id="GO:0003723">
    <property type="term" value="F:RNA binding"/>
    <property type="evidence" value="ECO:0007669"/>
    <property type="project" value="TreeGrafter"/>
</dbReference>
<evidence type="ECO:0000313" key="2">
    <source>
        <dbReference type="EMBL" id="KAF6030888.1"/>
    </source>
</evidence>
<protein>
    <recommendedName>
        <fullName evidence="1">Nucleolar protein 11 N-terminal domain-containing protein</fullName>
    </recommendedName>
</protein>
<dbReference type="InterPro" id="IPR042859">
    <property type="entry name" value="NOL11"/>
</dbReference>
<dbReference type="GO" id="GO:0005730">
    <property type="term" value="C:nucleolus"/>
    <property type="evidence" value="ECO:0007669"/>
    <property type="project" value="TreeGrafter"/>
</dbReference>